<feature type="compositionally biased region" description="Polar residues" evidence="6">
    <location>
        <begin position="154"/>
        <end position="166"/>
    </location>
</feature>
<feature type="transmembrane region" description="Helical" evidence="7">
    <location>
        <begin position="804"/>
        <end position="826"/>
    </location>
</feature>
<evidence type="ECO:0000256" key="6">
    <source>
        <dbReference type="SAM" id="MobiDB-lite"/>
    </source>
</evidence>
<feature type="region of interest" description="Disordered" evidence="6">
    <location>
        <begin position="1"/>
        <end position="53"/>
    </location>
</feature>
<feature type="transmembrane region" description="Helical" evidence="7">
    <location>
        <begin position="529"/>
        <end position="553"/>
    </location>
</feature>
<accession>A0A9P6NSZ1</accession>
<feature type="transmembrane region" description="Helical" evidence="7">
    <location>
        <begin position="471"/>
        <end position="494"/>
    </location>
</feature>
<comment type="similarity">
    <text evidence="2">Belongs to the CTL (choline transporter-like) family.</text>
</comment>
<feature type="transmembrane region" description="Helical" evidence="7">
    <location>
        <begin position="426"/>
        <end position="447"/>
    </location>
</feature>
<keyword evidence="5 7" id="KW-0472">Membrane</keyword>
<evidence type="ECO:0000256" key="2">
    <source>
        <dbReference type="ARBA" id="ARBA00007168"/>
    </source>
</evidence>
<feature type="region of interest" description="Disordered" evidence="6">
    <location>
        <begin position="243"/>
        <end position="342"/>
    </location>
</feature>
<dbReference type="GO" id="GO:0005886">
    <property type="term" value="C:plasma membrane"/>
    <property type="evidence" value="ECO:0007669"/>
    <property type="project" value="TreeGrafter"/>
</dbReference>
<name>A0A9P6NSZ1_9BASI</name>
<sequence>MPALDDQGGRRFDPSTASQAVDQRSFQHISQSSYLPHHHGTSQSFTTPAEGPSFSRFLSQSIAPLYKSRYFPSNNSEVPLFFSTREGYETGLTDGEEIIPNENDHRLQNEVVNGKGRGIDEEPDESDSSRLLSSEQGTIIEGKPKKESHVFNPIAQSDPQASSSAVHTGEEYADAGDDDDSPFYVEDEISGQIMHQSVNPPVMQLPRHLMASHALSHLMASEIAYGNRQYQASSVIYQPTISHSSARQNSHGYQTTNSSHQHSQFINPSAPPGWKMYEAIDSNAYRDDPHQGPSHLDQQALGEPDHQISPPNYSSDNRTRHDSIRLTPPSNIERHVSQSSDLTQTTLDIPKHPLIRPRPPEIFAPNQPNPHHKQASAQEAYPVSSNAFLEDPLATTPYIYPSEARDIGADVLGHSALGPQNYRDSFWMALWLGSLLYAFVQSIWVLLISKTEVPEAGQATPSSKSNLLKSLPVLALLITLSFGFCIMSLSLLVMVKKSIKLLVYGSLIGVPSVLSMIGLWTWSESLSDASFIGMGWISFSTFLASSILVKLIWNERKRIDRTIKVLELSTGVIIEHPSLVLVCLATTIMCIMMSLPFVTLVYKLVLLGSYDHNRWVIDSGSVIQAIVTAFIWSWTLNVIRNLQRIVISGVVSHWYFNRHSPPSQTHKGYSTIESTYSSISRAVGPSLGTVCLASFLLTCFDTTRQMLKWSNKLTSSKSSISNAQNGGHGLMNFLFCSNPIARLISDNVLWVIGPVVAFGCKMFEFLTNYTMIYSGITGFSYWESSKRVTSLLNRNGQIGLAHNLLVKLILNLVSLTISLTLGLIGYTIVNGRQQTNQSENENVFEPLIFILCGVMPFWILRFVTDLIANSVDTLFCCWNIDLDIGTNHSNKTEEAFTGRNVARQARE</sequence>
<feature type="compositionally biased region" description="Polar residues" evidence="6">
    <location>
        <begin position="15"/>
        <end position="34"/>
    </location>
</feature>
<dbReference type="GO" id="GO:0022857">
    <property type="term" value="F:transmembrane transporter activity"/>
    <property type="evidence" value="ECO:0007669"/>
    <property type="project" value="InterPro"/>
</dbReference>
<feature type="compositionally biased region" description="Acidic residues" evidence="6">
    <location>
        <begin position="171"/>
        <end position="183"/>
    </location>
</feature>
<evidence type="ECO:0008006" key="10">
    <source>
        <dbReference type="Google" id="ProtNLM"/>
    </source>
</evidence>
<evidence type="ECO:0000313" key="9">
    <source>
        <dbReference type="Proteomes" id="UP000886653"/>
    </source>
</evidence>
<evidence type="ECO:0000256" key="4">
    <source>
        <dbReference type="ARBA" id="ARBA00022989"/>
    </source>
</evidence>
<dbReference type="OrthoDB" id="420519at2759"/>
<protein>
    <recommendedName>
        <fullName evidence="10">Choline transporter-like protein</fullName>
    </recommendedName>
</protein>
<evidence type="ECO:0000313" key="8">
    <source>
        <dbReference type="EMBL" id="KAG0149674.1"/>
    </source>
</evidence>
<evidence type="ECO:0000256" key="1">
    <source>
        <dbReference type="ARBA" id="ARBA00004141"/>
    </source>
</evidence>
<dbReference type="AlphaFoldDB" id="A0A9P6NSZ1"/>
<feature type="compositionally biased region" description="Polar residues" evidence="6">
    <location>
        <begin position="243"/>
        <end position="267"/>
    </location>
</feature>
<evidence type="ECO:0000256" key="7">
    <source>
        <dbReference type="SAM" id="Phobius"/>
    </source>
</evidence>
<dbReference type="PANTHER" id="PTHR12385:SF88">
    <property type="entry name" value="CHOLINE TRANSPORTER-LIKE PROTEIN CTL1"/>
    <property type="match status" value="1"/>
</dbReference>
<dbReference type="InterPro" id="IPR007603">
    <property type="entry name" value="Choline_transptr-like"/>
</dbReference>
<comment type="subcellular location">
    <subcellularLocation>
        <location evidence="1">Membrane</location>
        <topology evidence="1">Multi-pass membrane protein</topology>
    </subcellularLocation>
</comment>
<dbReference type="Proteomes" id="UP000886653">
    <property type="component" value="Unassembled WGS sequence"/>
</dbReference>
<keyword evidence="9" id="KW-1185">Reference proteome</keyword>
<feature type="transmembrane region" description="Helical" evidence="7">
    <location>
        <begin position="501"/>
        <end position="523"/>
    </location>
</feature>
<feature type="transmembrane region" description="Helical" evidence="7">
    <location>
        <begin position="579"/>
        <end position="602"/>
    </location>
</feature>
<feature type="region of interest" description="Disordered" evidence="6">
    <location>
        <begin position="115"/>
        <end position="183"/>
    </location>
</feature>
<feature type="transmembrane region" description="Helical" evidence="7">
    <location>
        <begin position="846"/>
        <end position="864"/>
    </location>
</feature>
<dbReference type="PANTHER" id="PTHR12385">
    <property type="entry name" value="CHOLINE TRANSPORTER-LIKE (SLC FAMILY 44)"/>
    <property type="match status" value="1"/>
</dbReference>
<proteinExistence type="inferred from homology"/>
<evidence type="ECO:0000256" key="3">
    <source>
        <dbReference type="ARBA" id="ARBA00022692"/>
    </source>
</evidence>
<comment type="caution">
    <text evidence="8">The sequence shown here is derived from an EMBL/GenBank/DDBJ whole genome shotgun (WGS) entry which is preliminary data.</text>
</comment>
<organism evidence="8 9">
    <name type="scientific">Cronartium quercuum f. sp. fusiforme G11</name>
    <dbReference type="NCBI Taxonomy" id="708437"/>
    <lineage>
        <taxon>Eukaryota</taxon>
        <taxon>Fungi</taxon>
        <taxon>Dikarya</taxon>
        <taxon>Basidiomycota</taxon>
        <taxon>Pucciniomycotina</taxon>
        <taxon>Pucciniomycetes</taxon>
        <taxon>Pucciniales</taxon>
        <taxon>Coleosporiaceae</taxon>
        <taxon>Cronartium</taxon>
    </lineage>
</organism>
<keyword evidence="4 7" id="KW-1133">Transmembrane helix</keyword>
<keyword evidence="3 7" id="KW-0812">Transmembrane</keyword>
<evidence type="ECO:0000256" key="5">
    <source>
        <dbReference type="ARBA" id="ARBA00023136"/>
    </source>
</evidence>
<gene>
    <name evidence="8" type="ORF">CROQUDRAFT_653229</name>
</gene>
<reference evidence="8" key="1">
    <citation type="submission" date="2013-11" db="EMBL/GenBank/DDBJ databases">
        <title>Genome sequence of the fusiform rust pathogen reveals effectors for host alternation and coevolution with pine.</title>
        <authorList>
            <consortium name="DOE Joint Genome Institute"/>
            <person name="Smith K."/>
            <person name="Pendleton A."/>
            <person name="Kubisiak T."/>
            <person name="Anderson C."/>
            <person name="Salamov A."/>
            <person name="Aerts A."/>
            <person name="Riley R."/>
            <person name="Clum A."/>
            <person name="Lindquist E."/>
            <person name="Ence D."/>
            <person name="Campbell M."/>
            <person name="Kronenberg Z."/>
            <person name="Feau N."/>
            <person name="Dhillon B."/>
            <person name="Hamelin R."/>
            <person name="Burleigh J."/>
            <person name="Smith J."/>
            <person name="Yandell M."/>
            <person name="Nelson C."/>
            <person name="Grigoriev I."/>
            <person name="Davis J."/>
        </authorList>
    </citation>
    <scope>NUCLEOTIDE SEQUENCE</scope>
    <source>
        <strain evidence="8">G11</strain>
    </source>
</reference>
<dbReference type="EMBL" id="MU167225">
    <property type="protein sequence ID" value="KAG0149674.1"/>
    <property type="molecule type" value="Genomic_DNA"/>
</dbReference>
<dbReference type="Pfam" id="PF04515">
    <property type="entry name" value="Choline_transpo"/>
    <property type="match status" value="1"/>
</dbReference>
<feature type="transmembrane region" description="Helical" evidence="7">
    <location>
        <begin position="622"/>
        <end position="639"/>
    </location>
</feature>